<feature type="domain" description="ATP-grasp" evidence="14">
    <location>
        <begin position="104"/>
        <end position="298"/>
    </location>
</feature>
<reference evidence="15 16" key="1">
    <citation type="submission" date="2015-05" db="EMBL/GenBank/DDBJ databases">
        <title>Critical biogeochemical functions in the subsurface are associated with bacteria from new phyla and little studied lineages.</title>
        <authorList>
            <person name="Hug L.A."/>
            <person name="Thomas B.C."/>
            <person name="Sharon I."/>
            <person name="Brown C.T."/>
            <person name="Sharma R."/>
            <person name="Hettich R.L."/>
            <person name="Wilkins M.J."/>
            <person name="Williams K.H."/>
            <person name="Singh A."/>
            <person name="Banfield J.F."/>
        </authorList>
    </citation>
    <scope>NUCLEOTIDE SEQUENCE [LARGE SCALE GENOMIC DNA]</scope>
    <source>
        <strain evidence="15">CSP1-7</strain>
    </source>
</reference>
<dbReference type="PATRIC" id="fig|1576480.3.peg.385"/>
<feature type="active site" evidence="11">
    <location>
        <position position="276"/>
    </location>
</feature>
<comment type="pathway">
    <text evidence="10">Cell wall biogenesis; peptidoglycan biosynthesis.</text>
</comment>
<dbReference type="Gene3D" id="3.30.470.20">
    <property type="entry name" value="ATP-grasp fold, B domain"/>
    <property type="match status" value="1"/>
</dbReference>
<accession>A0A0T5ZXR8</accession>
<evidence type="ECO:0000313" key="15">
    <source>
        <dbReference type="EMBL" id="KRT67567.1"/>
    </source>
</evidence>
<dbReference type="InterPro" id="IPR000291">
    <property type="entry name" value="D-Ala_lig_Van_CS"/>
</dbReference>
<keyword evidence="12" id="KW-0460">Magnesium</keyword>
<sequence length="305" mass="33131">MKKKIAVLMGGPSPEYEVSLQSGENVIRNLDRKNFDVSGIVINKDGKFSIPPKSIRKFDLAFIAMHGPFGEDGTIQAILDEIGVAYTGSEATVSRLGMDKIASKNLFIKEGIPTPDFRVVESAYGIKDAAESFGLPLMVKPSNQGSSVGVNVVRTPAEFSKAFAEAARFGPVIAEKFVQGKEIQAGILGKNSLPLIEIRPQNEFFDYEAKYTPGLSEEITPAPLDEKTTKRIQQLALDAFQILGGRHFGRVDLFLTEEGTVLVSEINTIPGLTKNSLFPKEAAATGITAPELFERIIDLALNDAR</sequence>
<feature type="active site" evidence="11">
    <location>
        <position position="15"/>
    </location>
</feature>
<dbReference type="Pfam" id="PF01820">
    <property type="entry name" value="Dala_Dala_lig_N"/>
    <property type="match status" value="2"/>
</dbReference>
<dbReference type="InterPro" id="IPR005905">
    <property type="entry name" value="D_ala_D_ala"/>
</dbReference>
<dbReference type="Gene3D" id="3.30.1490.20">
    <property type="entry name" value="ATP-grasp fold, A domain"/>
    <property type="match status" value="1"/>
</dbReference>
<dbReference type="PROSITE" id="PS50975">
    <property type="entry name" value="ATP_GRASP"/>
    <property type="match status" value="1"/>
</dbReference>
<dbReference type="Proteomes" id="UP000051297">
    <property type="component" value="Unassembled WGS sequence"/>
</dbReference>
<dbReference type="EMBL" id="LDXK01000002">
    <property type="protein sequence ID" value="KRT67567.1"/>
    <property type="molecule type" value="Genomic_DNA"/>
</dbReference>
<evidence type="ECO:0000259" key="14">
    <source>
        <dbReference type="PROSITE" id="PS50975"/>
    </source>
</evidence>
<dbReference type="NCBIfam" id="NF002378">
    <property type="entry name" value="PRK01372.1"/>
    <property type="match status" value="1"/>
</dbReference>
<evidence type="ECO:0000256" key="10">
    <source>
        <dbReference type="HAMAP-Rule" id="MF_00047"/>
    </source>
</evidence>
<comment type="function">
    <text evidence="10">Cell wall formation.</text>
</comment>
<dbReference type="InterPro" id="IPR011127">
    <property type="entry name" value="Dala_Dala_lig_N"/>
</dbReference>
<evidence type="ECO:0000256" key="6">
    <source>
        <dbReference type="ARBA" id="ARBA00022840"/>
    </source>
</evidence>
<comment type="caution">
    <text evidence="15">The sequence shown here is derived from an EMBL/GenBank/DDBJ whole genome shotgun (WGS) entry which is preliminary data.</text>
</comment>
<dbReference type="SMART" id="SM01209">
    <property type="entry name" value="GARS_A"/>
    <property type="match status" value="1"/>
</dbReference>
<dbReference type="Gene3D" id="3.40.50.20">
    <property type="match status" value="2"/>
</dbReference>
<evidence type="ECO:0000313" key="16">
    <source>
        <dbReference type="Proteomes" id="UP000051297"/>
    </source>
</evidence>
<dbReference type="GO" id="GO:0005524">
    <property type="term" value="F:ATP binding"/>
    <property type="evidence" value="ECO:0007669"/>
    <property type="project" value="UniProtKB-UniRule"/>
</dbReference>
<evidence type="ECO:0000256" key="8">
    <source>
        <dbReference type="ARBA" id="ARBA00022984"/>
    </source>
</evidence>
<dbReference type="PANTHER" id="PTHR23132:SF23">
    <property type="entry name" value="D-ALANINE--D-ALANINE LIGASE B"/>
    <property type="match status" value="1"/>
</dbReference>
<keyword evidence="7 10" id="KW-0133">Cell shape</keyword>
<organism evidence="15 16">
    <name type="scientific">candidate division WWE3 bacterium CSP1-7</name>
    <dbReference type="NCBI Taxonomy" id="1576480"/>
    <lineage>
        <taxon>Bacteria</taxon>
        <taxon>Katanobacteria</taxon>
    </lineage>
</organism>
<dbReference type="GO" id="GO:0008360">
    <property type="term" value="P:regulation of cell shape"/>
    <property type="evidence" value="ECO:0007669"/>
    <property type="project" value="UniProtKB-KW"/>
</dbReference>
<dbReference type="STRING" id="1576480.XU08_C0002G0126"/>
<dbReference type="AlphaFoldDB" id="A0A0T5ZXR8"/>
<gene>
    <name evidence="10" type="primary">ddl</name>
    <name evidence="15" type="ORF">XU08_C0002G0126</name>
</gene>
<dbReference type="EC" id="6.3.2.4" evidence="10"/>
<comment type="subcellular location">
    <subcellularLocation>
        <location evidence="1 10">Cytoplasm</location>
    </subcellularLocation>
</comment>
<dbReference type="UniPathway" id="UPA00219"/>
<evidence type="ECO:0000256" key="12">
    <source>
        <dbReference type="PIRSR" id="PIRSR039102-3"/>
    </source>
</evidence>
<name>A0A0T5ZXR8_UNCKA</name>
<comment type="similarity">
    <text evidence="2 10">Belongs to the D-alanine--D-alanine ligase family.</text>
</comment>
<proteinExistence type="inferred from homology"/>
<evidence type="ECO:0000256" key="1">
    <source>
        <dbReference type="ARBA" id="ARBA00004496"/>
    </source>
</evidence>
<evidence type="ECO:0000256" key="5">
    <source>
        <dbReference type="ARBA" id="ARBA00022741"/>
    </source>
</evidence>
<dbReference type="GO" id="GO:0005737">
    <property type="term" value="C:cytoplasm"/>
    <property type="evidence" value="ECO:0007669"/>
    <property type="project" value="UniProtKB-SubCell"/>
</dbReference>
<dbReference type="PIRSF" id="PIRSF039102">
    <property type="entry name" value="Ddl/VanB"/>
    <property type="match status" value="1"/>
</dbReference>
<dbReference type="NCBIfam" id="TIGR01205">
    <property type="entry name" value="D_ala_D_alaTIGR"/>
    <property type="match status" value="1"/>
</dbReference>
<keyword evidence="8 10" id="KW-0573">Peptidoglycan synthesis</keyword>
<comment type="catalytic activity">
    <reaction evidence="10">
        <text>2 D-alanine + ATP = D-alanyl-D-alanine + ADP + phosphate + H(+)</text>
        <dbReference type="Rhea" id="RHEA:11224"/>
        <dbReference type="ChEBI" id="CHEBI:15378"/>
        <dbReference type="ChEBI" id="CHEBI:30616"/>
        <dbReference type="ChEBI" id="CHEBI:43474"/>
        <dbReference type="ChEBI" id="CHEBI:57416"/>
        <dbReference type="ChEBI" id="CHEBI:57822"/>
        <dbReference type="ChEBI" id="CHEBI:456216"/>
        <dbReference type="EC" id="6.3.2.4"/>
    </reaction>
</comment>
<feature type="binding site" evidence="12">
    <location>
        <position position="267"/>
    </location>
    <ligand>
        <name>Mg(2+)</name>
        <dbReference type="ChEBI" id="CHEBI:18420"/>
        <label>2</label>
    </ligand>
</feature>
<keyword evidence="3 10" id="KW-0963">Cytoplasm</keyword>
<dbReference type="InterPro" id="IPR016185">
    <property type="entry name" value="PreATP-grasp_dom_sf"/>
</dbReference>
<evidence type="ECO:0000256" key="2">
    <source>
        <dbReference type="ARBA" id="ARBA00010871"/>
    </source>
</evidence>
<keyword evidence="6 13" id="KW-0067">ATP-binding</keyword>
<dbReference type="GO" id="GO:0071555">
    <property type="term" value="P:cell wall organization"/>
    <property type="evidence" value="ECO:0007669"/>
    <property type="project" value="UniProtKB-KW"/>
</dbReference>
<feature type="binding site" evidence="12">
    <location>
        <position position="252"/>
    </location>
    <ligand>
        <name>Mg(2+)</name>
        <dbReference type="ChEBI" id="CHEBI:18420"/>
        <label>1</label>
    </ligand>
</feature>
<dbReference type="PROSITE" id="PS00843">
    <property type="entry name" value="DALA_DALA_LIGASE_1"/>
    <property type="match status" value="1"/>
</dbReference>
<feature type="active site" evidence="11">
    <location>
        <position position="146"/>
    </location>
</feature>
<feature type="binding site" evidence="12">
    <location>
        <position position="265"/>
    </location>
    <ligand>
        <name>Mg(2+)</name>
        <dbReference type="ChEBI" id="CHEBI:18420"/>
        <label>2</label>
    </ligand>
</feature>
<dbReference type="InterPro" id="IPR013815">
    <property type="entry name" value="ATP_grasp_subdomain_1"/>
</dbReference>
<dbReference type="PROSITE" id="PS00844">
    <property type="entry name" value="DALA_DALA_LIGASE_2"/>
    <property type="match status" value="1"/>
</dbReference>
<keyword evidence="12" id="KW-0464">Manganese</keyword>
<evidence type="ECO:0000256" key="3">
    <source>
        <dbReference type="ARBA" id="ARBA00022490"/>
    </source>
</evidence>
<evidence type="ECO:0000256" key="4">
    <source>
        <dbReference type="ARBA" id="ARBA00022598"/>
    </source>
</evidence>
<protein>
    <recommendedName>
        <fullName evidence="10">D-alanine--D-alanine ligase</fullName>
        <ecNumber evidence="10">6.3.2.4</ecNumber>
    </recommendedName>
    <alternativeName>
        <fullName evidence="10">D-Ala-D-Ala ligase</fullName>
    </alternativeName>
    <alternativeName>
        <fullName evidence="10">D-alanylalanine synthetase</fullName>
    </alternativeName>
</protein>
<feature type="binding site" evidence="12">
    <location>
        <position position="265"/>
    </location>
    <ligand>
        <name>Mg(2+)</name>
        <dbReference type="ChEBI" id="CHEBI:18420"/>
        <label>1</label>
    </ligand>
</feature>
<keyword evidence="12" id="KW-0479">Metal-binding</keyword>
<evidence type="ECO:0000256" key="7">
    <source>
        <dbReference type="ARBA" id="ARBA00022960"/>
    </source>
</evidence>
<dbReference type="GO" id="GO:0009252">
    <property type="term" value="P:peptidoglycan biosynthetic process"/>
    <property type="evidence" value="ECO:0007669"/>
    <property type="project" value="UniProtKB-UniRule"/>
</dbReference>
<dbReference type="InterPro" id="IPR011095">
    <property type="entry name" value="Dala_Dala_lig_C"/>
</dbReference>
<comment type="cofactor">
    <cofactor evidence="12">
        <name>Mg(2+)</name>
        <dbReference type="ChEBI" id="CHEBI:18420"/>
    </cofactor>
    <cofactor evidence="12">
        <name>Mn(2+)</name>
        <dbReference type="ChEBI" id="CHEBI:29035"/>
    </cofactor>
    <text evidence="12">Binds 2 magnesium or manganese ions per subunit.</text>
</comment>
<dbReference type="SUPFAM" id="SSF56059">
    <property type="entry name" value="Glutathione synthetase ATP-binding domain-like"/>
    <property type="match status" value="1"/>
</dbReference>
<keyword evidence="4 10" id="KW-0436">Ligase</keyword>
<evidence type="ECO:0000256" key="9">
    <source>
        <dbReference type="ARBA" id="ARBA00023316"/>
    </source>
</evidence>
<evidence type="ECO:0000256" key="13">
    <source>
        <dbReference type="PROSITE-ProRule" id="PRU00409"/>
    </source>
</evidence>
<dbReference type="SUPFAM" id="SSF52440">
    <property type="entry name" value="PreATP-grasp domain"/>
    <property type="match status" value="1"/>
</dbReference>
<dbReference type="GO" id="GO:0046872">
    <property type="term" value="F:metal ion binding"/>
    <property type="evidence" value="ECO:0007669"/>
    <property type="project" value="UniProtKB-KW"/>
</dbReference>
<dbReference type="GO" id="GO:0008716">
    <property type="term" value="F:D-alanine-D-alanine ligase activity"/>
    <property type="evidence" value="ECO:0007669"/>
    <property type="project" value="UniProtKB-UniRule"/>
</dbReference>
<evidence type="ECO:0000256" key="11">
    <source>
        <dbReference type="PIRSR" id="PIRSR039102-1"/>
    </source>
</evidence>
<keyword evidence="5 13" id="KW-0547">Nucleotide-binding</keyword>
<dbReference type="Pfam" id="PF07478">
    <property type="entry name" value="Dala_Dala_lig_C"/>
    <property type="match status" value="1"/>
</dbReference>
<dbReference type="PANTHER" id="PTHR23132">
    <property type="entry name" value="D-ALANINE--D-ALANINE LIGASE"/>
    <property type="match status" value="1"/>
</dbReference>
<keyword evidence="9 10" id="KW-0961">Cell wall biogenesis/degradation</keyword>
<dbReference type="HAMAP" id="MF_00047">
    <property type="entry name" value="Dala_Dala_lig"/>
    <property type="match status" value="1"/>
</dbReference>
<dbReference type="InterPro" id="IPR011761">
    <property type="entry name" value="ATP-grasp"/>
</dbReference>